<accession>A0ABZ3CQK9</accession>
<evidence type="ECO:0000313" key="2">
    <source>
        <dbReference type="Proteomes" id="UP001453229"/>
    </source>
</evidence>
<reference evidence="1 2" key="1">
    <citation type="submission" date="2024-04" db="EMBL/GenBank/DDBJ databases">
        <title>Salinicola lusitanus LLJ914,a marine bacterium isolated from the Okinawa Trough.</title>
        <authorList>
            <person name="Li J."/>
        </authorList>
    </citation>
    <scope>NUCLEOTIDE SEQUENCE [LARGE SCALE GENOMIC DNA]</scope>
    <source>
        <strain evidence="1 2">LLJ914</strain>
    </source>
</reference>
<keyword evidence="2" id="KW-1185">Reference proteome</keyword>
<evidence type="ECO:0000313" key="1">
    <source>
        <dbReference type="EMBL" id="XAD53451.1"/>
    </source>
</evidence>
<dbReference type="EMBL" id="CP151919">
    <property type="protein sequence ID" value="XAD53451.1"/>
    <property type="molecule type" value="Genomic_DNA"/>
</dbReference>
<dbReference type="RefSeq" id="WP_342594511.1">
    <property type="nucleotide sequence ID" value="NZ_CP151919.1"/>
</dbReference>
<organism evidence="1 2">
    <name type="scientific">Salinicola lusitanus</name>
    <dbReference type="NCBI Taxonomy" id="1949085"/>
    <lineage>
        <taxon>Bacteria</taxon>
        <taxon>Pseudomonadati</taxon>
        <taxon>Pseudomonadota</taxon>
        <taxon>Gammaproteobacteria</taxon>
        <taxon>Oceanospirillales</taxon>
        <taxon>Halomonadaceae</taxon>
        <taxon>Salinicola</taxon>
    </lineage>
</organism>
<protein>
    <submittedName>
        <fullName evidence="1">Uncharacterized protein</fullName>
    </submittedName>
</protein>
<proteinExistence type="predicted"/>
<gene>
    <name evidence="1" type="ORF">AAGT95_16625</name>
</gene>
<sequence length="103" mass="12374">MNYRSALERWAQNRRDRDWNEGTPPSDQWIEYHATHAQFVYSGRCRIDQLNRDDMLTLDTHAHLLLDPGRAQIRHLFWRPARMEAEWGPRRMDLITGETRMPA</sequence>
<name>A0ABZ3CQK9_9GAMM</name>
<dbReference type="Proteomes" id="UP001453229">
    <property type="component" value="Chromosome"/>
</dbReference>